<evidence type="ECO:0000313" key="5">
    <source>
        <dbReference type="EMBL" id="MDT2599139.1"/>
    </source>
</evidence>
<feature type="signal peptide" evidence="3">
    <location>
        <begin position="1"/>
        <end position="24"/>
    </location>
</feature>
<dbReference type="InterPro" id="IPR050955">
    <property type="entry name" value="Plant_Biomass_Hydrol_Est"/>
</dbReference>
<reference evidence="5 6" key="1">
    <citation type="submission" date="2023-03" db="EMBL/GenBank/DDBJ databases">
        <authorList>
            <person name="Shen W."/>
            <person name="Cai J."/>
        </authorList>
    </citation>
    <scope>NUCLEOTIDE SEQUENCE [LARGE SCALE GENOMIC DNA]</scope>
    <source>
        <strain evidence="5 6">D6-4</strain>
    </source>
</reference>
<feature type="compositionally biased region" description="Low complexity" evidence="2">
    <location>
        <begin position="37"/>
        <end position="50"/>
    </location>
</feature>
<dbReference type="InterPro" id="IPR001375">
    <property type="entry name" value="Peptidase_S9_cat"/>
</dbReference>
<dbReference type="SUPFAM" id="SSF53474">
    <property type="entry name" value="alpha/beta-Hydrolases"/>
    <property type="match status" value="1"/>
</dbReference>
<dbReference type="PROSITE" id="PS51257">
    <property type="entry name" value="PROKAR_LIPOPROTEIN"/>
    <property type="match status" value="1"/>
</dbReference>
<feature type="domain" description="Peptidase S9 prolyl oligopeptidase catalytic" evidence="4">
    <location>
        <begin position="168"/>
        <end position="237"/>
    </location>
</feature>
<organism evidence="5 6">
    <name type="scientific">Enterococcus hulanensis</name>
    <dbReference type="NCBI Taxonomy" id="2559929"/>
    <lineage>
        <taxon>Bacteria</taxon>
        <taxon>Bacillati</taxon>
        <taxon>Bacillota</taxon>
        <taxon>Bacilli</taxon>
        <taxon>Lactobacillales</taxon>
        <taxon>Enterococcaceae</taxon>
        <taxon>Enterococcus</taxon>
    </lineage>
</organism>
<keyword evidence="6" id="KW-1185">Reference proteome</keyword>
<feature type="compositionally biased region" description="Polar residues" evidence="2">
    <location>
        <begin position="51"/>
        <end position="62"/>
    </location>
</feature>
<name>A0ABU3EW88_9ENTE</name>
<sequence>MQNKKKIVYGVLSLALTVSLSACGTSASKEASTDEPAASTAQTSNSTAVSDSSETFQQTDTNDPVEDPSLSDVLTEVQSKFQQLEYVDSETGVTLRYNLYIPDNYDETKKYPLLSFIPDDSIIGQDTTAGLTQGYGGSIWATETEQEKHASFVLVPVFDTSTVEGGMGQSGSAVVEDQVNTYLDLLTSLQKEYSIDADRLYATGQSMGGMTLFYINANHPDLFAATLYVASQWEVAQLTALKDQKFFYIVGGGDSKASTGQSDLTAMLEEENVTYSNAEWDAQASAEDKNTMANELIDQKLNANFVHWTTGSVLEGSNQGSEHMASFDYGYTIPAVRDWLFNQTK</sequence>
<evidence type="ECO:0000313" key="6">
    <source>
        <dbReference type="Proteomes" id="UP001252875"/>
    </source>
</evidence>
<dbReference type="InterPro" id="IPR029058">
    <property type="entry name" value="AB_hydrolase_fold"/>
</dbReference>
<dbReference type="Gene3D" id="3.40.50.1820">
    <property type="entry name" value="alpha/beta hydrolase"/>
    <property type="match status" value="1"/>
</dbReference>
<evidence type="ECO:0000256" key="2">
    <source>
        <dbReference type="SAM" id="MobiDB-lite"/>
    </source>
</evidence>
<accession>A0ABU3EW88</accession>
<dbReference type="PANTHER" id="PTHR43037">
    <property type="entry name" value="UNNAMED PRODUCT-RELATED"/>
    <property type="match status" value="1"/>
</dbReference>
<dbReference type="RefSeq" id="WP_311821917.1">
    <property type="nucleotide sequence ID" value="NZ_JARPYF010000004.1"/>
</dbReference>
<feature type="region of interest" description="Disordered" evidence="2">
    <location>
        <begin position="25"/>
        <end position="68"/>
    </location>
</feature>
<dbReference type="EMBL" id="JARPYI010000002">
    <property type="protein sequence ID" value="MDT2599139.1"/>
    <property type="molecule type" value="Genomic_DNA"/>
</dbReference>
<keyword evidence="1 3" id="KW-0732">Signal</keyword>
<feature type="chain" id="PRO_5046943993" evidence="3">
    <location>
        <begin position="25"/>
        <end position="345"/>
    </location>
</feature>
<evidence type="ECO:0000259" key="4">
    <source>
        <dbReference type="Pfam" id="PF00326"/>
    </source>
</evidence>
<dbReference type="PANTHER" id="PTHR43037:SF1">
    <property type="entry name" value="BLL1128 PROTEIN"/>
    <property type="match status" value="1"/>
</dbReference>
<gene>
    <name evidence="5" type="ORF">P7D85_05090</name>
</gene>
<evidence type="ECO:0000256" key="3">
    <source>
        <dbReference type="SAM" id="SignalP"/>
    </source>
</evidence>
<comment type="caution">
    <text evidence="5">The sequence shown here is derived from an EMBL/GenBank/DDBJ whole genome shotgun (WGS) entry which is preliminary data.</text>
</comment>
<proteinExistence type="predicted"/>
<dbReference type="Proteomes" id="UP001252875">
    <property type="component" value="Unassembled WGS sequence"/>
</dbReference>
<protein>
    <submittedName>
        <fullName evidence="5">Prolyl oligopeptidase family serine peptidase</fullName>
    </submittedName>
</protein>
<evidence type="ECO:0000256" key="1">
    <source>
        <dbReference type="ARBA" id="ARBA00022729"/>
    </source>
</evidence>
<dbReference type="Pfam" id="PF00326">
    <property type="entry name" value="Peptidase_S9"/>
    <property type="match status" value="1"/>
</dbReference>